<dbReference type="Proteomes" id="UP001241605">
    <property type="component" value="Plasmid unnamed2"/>
</dbReference>
<dbReference type="InterPro" id="IPR021233">
    <property type="entry name" value="DUF2783"/>
</dbReference>
<evidence type="ECO:0000313" key="2">
    <source>
        <dbReference type="Proteomes" id="UP001241605"/>
    </source>
</evidence>
<name>A0ABY8QN25_9RHOB</name>
<sequence length="67" mass="6987">MSQLNTKPNIAAPDDFYAALIQAHDGLSDDESAAFNARLILLLANHIGDAGVLGQALQAAAAPRRDS</sequence>
<organism evidence="1 2">
    <name type="scientific">Tropicibacter oceani</name>
    <dbReference type="NCBI Taxonomy" id="3058420"/>
    <lineage>
        <taxon>Bacteria</taxon>
        <taxon>Pseudomonadati</taxon>
        <taxon>Pseudomonadota</taxon>
        <taxon>Alphaproteobacteria</taxon>
        <taxon>Rhodobacterales</taxon>
        <taxon>Roseobacteraceae</taxon>
        <taxon>Tropicibacter</taxon>
    </lineage>
</organism>
<accession>A0ABY8QN25</accession>
<keyword evidence="2" id="KW-1185">Reference proteome</keyword>
<protein>
    <submittedName>
        <fullName evidence="1">DUF2783 domain-containing protein</fullName>
    </submittedName>
</protein>
<proteinExistence type="predicted"/>
<evidence type="ECO:0000313" key="1">
    <source>
        <dbReference type="EMBL" id="WGW06029.1"/>
    </source>
</evidence>
<dbReference type="RefSeq" id="WP_282302652.1">
    <property type="nucleotide sequence ID" value="NZ_CP124618.1"/>
</dbReference>
<geneLocation type="plasmid" evidence="1 2">
    <name>unnamed2</name>
</geneLocation>
<gene>
    <name evidence="1" type="ORF">QF118_19465</name>
</gene>
<dbReference type="EMBL" id="CP124618">
    <property type="protein sequence ID" value="WGW06029.1"/>
    <property type="molecule type" value="Genomic_DNA"/>
</dbReference>
<keyword evidence="1" id="KW-0614">Plasmid</keyword>
<dbReference type="Pfam" id="PF10932">
    <property type="entry name" value="DUF2783"/>
    <property type="match status" value="1"/>
</dbReference>
<reference evidence="1 2" key="1">
    <citation type="submission" date="2023-05" db="EMBL/GenBank/DDBJ databases">
        <title>YMD87, complete Genome.</title>
        <authorList>
            <person name="Zhang J."/>
            <person name="Xu X."/>
        </authorList>
    </citation>
    <scope>NUCLEOTIDE SEQUENCE [LARGE SCALE GENOMIC DNA]</scope>
    <source>
        <strain evidence="1 2">YMD87</strain>
        <plasmid evidence="1 2">unnamed2</plasmid>
    </source>
</reference>